<dbReference type="PANTHER" id="PTHR37610">
    <property type="entry name" value="CCHC-TYPE DOMAIN-CONTAINING PROTEIN"/>
    <property type="match status" value="1"/>
</dbReference>
<protein>
    <submittedName>
        <fullName evidence="1">Uncharacterized protein</fullName>
    </submittedName>
</protein>
<dbReference type="PANTHER" id="PTHR37610:SF80">
    <property type="entry name" value="RETROTRANSPOSON GAG DOMAIN-CONTAINING PROTEIN"/>
    <property type="match status" value="1"/>
</dbReference>
<dbReference type="Pfam" id="PF14223">
    <property type="entry name" value="Retrotran_gag_2"/>
    <property type="match status" value="1"/>
</dbReference>
<dbReference type="AlphaFoldDB" id="A0A2Z6PFC9"/>
<proteinExistence type="predicted"/>
<dbReference type="Proteomes" id="UP000242715">
    <property type="component" value="Unassembled WGS sequence"/>
</dbReference>
<accession>A0A2Z6PFC9</accession>
<sequence>MASDKDDSLQPISVQLKGENYPYWSYVMRNFLKRQKVWSYVDGTLVKPTDKKDEAKYATELETWDVSNSKILTWINNSVSQSIGMQLAKYDTAQEVWEHLKRLYAQSNFGKRYKLESDIRDLKQNNMTIHEFYSAMTNLWDQLALKESSELKVVKAYTVQREEQRLVQLLMALRDDFEGLRGAILHHVPLPNVDLVVHELLAKEIRLKSHSYMNSEKGTVSTTPSVFATHKGNSQGRVRLGNDECAFCKEKGHWKAQCPKLLLKSNSMNFSAPSSNVVVTAPSTFGSSYAYPPGTTSQIYDLAEQL</sequence>
<gene>
    <name evidence="1" type="ORF">TSUD_405650</name>
</gene>
<evidence type="ECO:0000313" key="2">
    <source>
        <dbReference type="Proteomes" id="UP000242715"/>
    </source>
</evidence>
<dbReference type="GO" id="GO:0003676">
    <property type="term" value="F:nucleic acid binding"/>
    <property type="evidence" value="ECO:0007669"/>
    <property type="project" value="InterPro"/>
</dbReference>
<organism evidence="1 2">
    <name type="scientific">Trifolium subterraneum</name>
    <name type="common">Subterranean clover</name>
    <dbReference type="NCBI Taxonomy" id="3900"/>
    <lineage>
        <taxon>Eukaryota</taxon>
        <taxon>Viridiplantae</taxon>
        <taxon>Streptophyta</taxon>
        <taxon>Embryophyta</taxon>
        <taxon>Tracheophyta</taxon>
        <taxon>Spermatophyta</taxon>
        <taxon>Magnoliopsida</taxon>
        <taxon>eudicotyledons</taxon>
        <taxon>Gunneridae</taxon>
        <taxon>Pentapetalae</taxon>
        <taxon>rosids</taxon>
        <taxon>fabids</taxon>
        <taxon>Fabales</taxon>
        <taxon>Fabaceae</taxon>
        <taxon>Papilionoideae</taxon>
        <taxon>50 kb inversion clade</taxon>
        <taxon>NPAAA clade</taxon>
        <taxon>Hologalegina</taxon>
        <taxon>IRL clade</taxon>
        <taxon>Trifolieae</taxon>
        <taxon>Trifolium</taxon>
    </lineage>
</organism>
<dbReference type="EMBL" id="DF974428">
    <property type="protein sequence ID" value="GAU48472.1"/>
    <property type="molecule type" value="Genomic_DNA"/>
</dbReference>
<keyword evidence="2" id="KW-1185">Reference proteome</keyword>
<dbReference type="SUPFAM" id="SSF57756">
    <property type="entry name" value="Retrovirus zinc finger-like domains"/>
    <property type="match status" value="1"/>
</dbReference>
<reference evidence="2" key="1">
    <citation type="journal article" date="2017" name="Front. Plant Sci.">
        <title>Climate Clever Clovers: New Paradigm to Reduce the Environmental Footprint of Ruminants by Breeding Low Methanogenic Forages Utilizing Haplotype Variation.</title>
        <authorList>
            <person name="Kaur P."/>
            <person name="Appels R."/>
            <person name="Bayer P.E."/>
            <person name="Keeble-Gagnere G."/>
            <person name="Wang J."/>
            <person name="Hirakawa H."/>
            <person name="Shirasawa K."/>
            <person name="Vercoe P."/>
            <person name="Stefanova K."/>
            <person name="Durmic Z."/>
            <person name="Nichols P."/>
            <person name="Revell C."/>
            <person name="Isobe S.N."/>
            <person name="Edwards D."/>
            <person name="Erskine W."/>
        </authorList>
    </citation>
    <scope>NUCLEOTIDE SEQUENCE [LARGE SCALE GENOMIC DNA]</scope>
    <source>
        <strain evidence="2">cv. Daliak</strain>
    </source>
</reference>
<dbReference type="Gene3D" id="4.10.60.10">
    <property type="entry name" value="Zinc finger, CCHC-type"/>
    <property type="match status" value="1"/>
</dbReference>
<dbReference type="GO" id="GO:0008270">
    <property type="term" value="F:zinc ion binding"/>
    <property type="evidence" value="ECO:0007669"/>
    <property type="project" value="InterPro"/>
</dbReference>
<dbReference type="InterPro" id="IPR036875">
    <property type="entry name" value="Znf_CCHC_sf"/>
</dbReference>
<evidence type="ECO:0000313" key="1">
    <source>
        <dbReference type="EMBL" id="GAU48472.1"/>
    </source>
</evidence>
<dbReference type="OrthoDB" id="1428542at2759"/>
<name>A0A2Z6PFC9_TRISU</name>